<dbReference type="KEGG" id="lvs:LOKVESSMR4R_02478"/>
<proteinExistence type="predicted"/>
<evidence type="ECO:0000256" key="5">
    <source>
        <dbReference type="ARBA" id="ARBA00023098"/>
    </source>
</evidence>
<keyword evidence="10" id="KW-1185">Reference proteome</keyword>
<dbReference type="GO" id="GO:0008610">
    <property type="term" value="P:lipid biosynthetic process"/>
    <property type="evidence" value="ECO:0007669"/>
    <property type="project" value="InterPro"/>
</dbReference>
<feature type="transmembrane region" description="Helical" evidence="7">
    <location>
        <begin position="147"/>
        <end position="171"/>
    </location>
</feature>
<dbReference type="OrthoDB" id="9770329at2"/>
<dbReference type="RefSeq" id="WP_087208808.1">
    <property type="nucleotide sequence ID" value="NZ_CP021431.1"/>
</dbReference>
<evidence type="ECO:0000256" key="7">
    <source>
        <dbReference type="SAM" id="Phobius"/>
    </source>
</evidence>
<dbReference type="GO" id="GO:0050479">
    <property type="term" value="F:glyceryl-ether monooxygenase activity"/>
    <property type="evidence" value="ECO:0007669"/>
    <property type="project" value="TreeGrafter"/>
</dbReference>
<dbReference type="PANTHER" id="PTHR21624">
    <property type="entry name" value="STEROL DESATURASE-RELATED PROTEIN"/>
    <property type="match status" value="1"/>
</dbReference>
<reference evidence="9 10" key="1">
    <citation type="submission" date="2017-05" db="EMBL/GenBank/DDBJ databases">
        <title>Genome Sequence of Loktanella vestfoldensis Strain SMR4r Isolated from a Culture of the Diatom Skeletonema marinoi.</title>
        <authorList>
            <person name="Topel M."/>
            <person name="Pinder M.I.M."/>
            <person name="Johansson O.N."/>
            <person name="Kourtchenko O."/>
            <person name="Godhe A."/>
            <person name="Clarke A.K."/>
        </authorList>
    </citation>
    <scope>NUCLEOTIDE SEQUENCE [LARGE SCALE GENOMIC DNA]</scope>
    <source>
        <strain evidence="9 10">SMR4r</strain>
    </source>
</reference>
<dbReference type="AlphaFoldDB" id="A0A1Y0EEJ5"/>
<keyword evidence="2 7" id="KW-0812">Transmembrane</keyword>
<dbReference type="InterPro" id="IPR051689">
    <property type="entry name" value="Sterol_desaturase/TMEM195"/>
</dbReference>
<dbReference type="PANTHER" id="PTHR21624:SF1">
    <property type="entry name" value="ALKYLGLYCEROL MONOOXYGENASE"/>
    <property type="match status" value="1"/>
</dbReference>
<evidence type="ECO:0000256" key="4">
    <source>
        <dbReference type="ARBA" id="ARBA00023002"/>
    </source>
</evidence>
<evidence type="ECO:0000256" key="2">
    <source>
        <dbReference type="ARBA" id="ARBA00022692"/>
    </source>
</evidence>
<evidence type="ECO:0000313" key="10">
    <source>
        <dbReference type="Proteomes" id="UP000195273"/>
    </source>
</evidence>
<dbReference type="Proteomes" id="UP000195273">
    <property type="component" value="Chromosome"/>
</dbReference>
<name>A0A1Y0EEJ5_9RHOB</name>
<keyword evidence="5" id="KW-0443">Lipid metabolism</keyword>
<dbReference type="EMBL" id="CP021431">
    <property type="protein sequence ID" value="ARU01781.1"/>
    <property type="molecule type" value="Genomic_DNA"/>
</dbReference>
<accession>A0A1Y0EEJ5</accession>
<organism evidence="9 10">
    <name type="scientific">Yoonia vestfoldensis</name>
    <dbReference type="NCBI Taxonomy" id="245188"/>
    <lineage>
        <taxon>Bacteria</taxon>
        <taxon>Pseudomonadati</taxon>
        <taxon>Pseudomonadota</taxon>
        <taxon>Alphaproteobacteria</taxon>
        <taxon>Rhodobacterales</taxon>
        <taxon>Paracoccaceae</taxon>
        <taxon>Yoonia</taxon>
    </lineage>
</organism>
<gene>
    <name evidence="9" type="ORF">LOKVESSMR4R_02478</name>
</gene>
<dbReference type="GO" id="GO:0005506">
    <property type="term" value="F:iron ion binding"/>
    <property type="evidence" value="ECO:0007669"/>
    <property type="project" value="InterPro"/>
</dbReference>
<sequence length="303" mass="35325">MSIDSLVALFDLHQIMWIVATLFVINMTITGIEVVLDLTTHKERRWKDTAANCAIFVAHQVIEKTALASLGFVALLPFYYLTPLTIPMTAWTWLLAVLAADFTYYWMHRLEHEHRILWASHSVHHSSEDYNLTVGFRLSVVEGFFEWAFLIPMILIGFNPFQAIVGLVLVAQYQHWVHTERVTKLGWLDEVFNTPSVHRVHHGSNRQYLDKNYGGILMIWDKLFGTFEREDEKVVYGLTRNIHTNNPIKITFVEFGHIWQDVKKCRTLKDRLRIIFGGLSWRPEYFRTAKQDADLDTSAMKND</sequence>
<dbReference type="Pfam" id="PF04116">
    <property type="entry name" value="FA_hydroxylase"/>
    <property type="match status" value="1"/>
</dbReference>
<dbReference type="GO" id="GO:0006643">
    <property type="term" value="P:membrane lipid metabolic process"/>
    <property type="evidence" value="ECO:0007669"/>
    <property type="project" value="TreeGrafter"/>
</dbReference>
<evidence type="ECO:0000256" key="6">
    <source>
        <dbReference type="ARBA" id="ARBA00023136"/>
    </source>
</evidence>
<evidence type="ECO:0000256" key="3">
    <source>
        <dbReference type="ARBA" id="ARBA00022989"/>
    </source>
</evidence>
<feature type="transmembrane region" description="Helical" evidence="7">
    <location>
        <begin position="15"/>
        <end position="36"/>
    </location>
</feature>
<feature type="domain" description="Fatty acid hydroxylase" evidence="8">
    <location>
        <begin position="93"/>
        <end position="226"/>
    </location>
</feature>
<dbReference type="GO" id="GO:0012505">
    <property type="term" value="C:endomembrane system"/>
    <property type="evidence" value="ECO:0007669"/>
    <property type="project" value="UniProtKB-SubCell"/>
</dbReference>
<keyword evidence="6 7" id="KW-0472">Membrane</keyword>
<keyword evidence="4" id="KW-0560">Oxidoreductase</keyword>
<dbReference type="GO" id="GO:0016020">
    <property type="term" value="C:membrane"/>
    <property type="evidence" value="ECO:0007669"/>
    <property type="project" value="GOC"/>
</dbReference>
<evidence type="ECO:0000313" key="9">
    <source>
        <dbReference type="EMBL" id="ARU01781.1"/>
    </source>
</evidence>
<dbReference type="InterPro" id="IPR006694">
    <property type="entry name" value="Fatty_acid_hydroxylase"/>
</dbReference>
<evidence type="ECO:0000256" key="1">
    <source>
        <dbReference type="ARBA" id="ARBA00004127"/>
    </source>
</evidence>
<evidence type="ECO:0000259" key="8">
    <source>
        <dbReference type="Pfam" id="PF04116"/>
    </source>
</evidence>
<comment type="subcellular location">
    <subcellularLocation>
        <location evidence="1">Endomembrane system</location>
        <topology evidence="1">Multi-pass membrane protein</topology>
    </subcellularLocation>
</comment>
<protein>
    <submittedName>
        <fullName evidence="9">Fatty acid hydroxylase superfamily protein</fullName>
    </submittedName>
</protein>
<keyword evidence="3 7" id="KW-1133">Transmembrane helix</keyword>